<evidence type="ECO:0000313" key="5">
    <source>
        <dbReference type="Proteomes" id="UP000198870"/>
    </source>
</evidence>
<proteinExistence type="inferred from homology"/>
<evidence type="ECO:0000259" key="3">
    <source>
        <dbReference type="Pfam" id="PF05157"/>
    </source>
</evidence>
<dbReference type="GO" id="GO:0005524">
    <property type="term" value="F:ATP binding"/>
    <property type="evidence" value="ECO:0007669"/>
    <property type="project" value="InterPro"/>
</dbReference>
<dbReference type="PANTHER" id="PTHR30486:SF12">
    <property type="entry name" value="TYPE IV PILUS ATPASE PILU"/>
    <property type="match status" value="1"/>
</dbReference>
<organism evidence="4 5">
    <name type="scientific">Desulfoluna spongiiphila</name>
    <dbReference type="NCBI Taxonomy" id="419481"/>
    <lineage>
        <taxon>Bacteria</taxon>
        <taxon>Pseudomonadati</taxon>
        <taxon>Thermodesulfobacteriota</taxon>
        <taxon>Desulfobacteria</taxon>
        <taxon>Desulfobacterales</taxon>
        <taxon>Desulfolunaceae</taxon>
        <taxon>Desulfoluna</taxon>
    </lineage>
</organism>
<dbReference type="GO" id="GO:0016887">
    <property type="term" value="F:ATP hydrolysis activity"/>
    <property type="evidence" value="ECO:0007669"/>
    <property type="project" value="InterPro"/>
</dbReference>
<dbReference type="CDD" id="cd01131">
    <property type="entry name" value="PilT"/>
    <property type="match status" value="1"/>
</dbReference>
<dbReference type="RefSeq" id="WP_092207955.1">
    <property type="nucleotide sequence ID" value="NZ_FMUX01000001.1"/>
</dbReference>
<evidence type="ECO:0000256" key="1">
    <source>
        <dbReference type="ARBA" id="ARBA00006611"/>
    </source>
</evidence>
<dbReference type="InterPro" id="IPR050921">
    <property type="entry name" value="T4SS_GSP_E_ATPase"/>
</dbReference>
<dbReference type="InterPro" id="IPR007831">
    <property type="entry name" value="T2SS_GspE_N"/>
</dbReference>
<feature type="domain" description="Type II secretion system protein GspE N-terminal" evidence="3">
    <location>
        <begin position="74"/>
        <end position="152"/>
    </location>
</feature>
<dbReference type="Gene3D" id="3.30.450.90">
    <property type="match status" value="1"/>
</dbReference>
<dbReference type="AlphaFoldDB" id="A0A1G5B0A9"/>
<gene>
    <name evidence="4" type="ORF">SAMN05216233_101554</name>
</gene>
<evidence type="ECO:0000313" key="4">
    <source>
        <dbReference type="EMBL" id="SCX83588.1"/>
    </source>
</evidence>
<dbReference type="Gene3D" id="3.30.300.160">
    <property type="entry name" value="Type II secretion system, protein E, N-terminal domain"/>
    <property type="match status" value="1"/>
</dbReference>
<dbReference type="EMBL" id="FMUX01000001">
    <property type="protein sequence ID" value="SCX83588.1"/>
    <property type="molecule type" value="Genomic_DNA"/>
</dbReference>
<dbReference type="InterPro" id="IPR006321">
    <property type="entry name" value="PilT/PilU"/>
</dbReference>
<dbReference type="Gene3D" id="3.40.50.300">
    <property type="entry name" value="P-loop containing nucleotide triphosphate hydrolases"/>
    <property type="match status" value="1"/>
</dbReference>
<dbReference type="STRING" id="419481.SAMN05216233_101554"/>
<dbReference type="InterPro" id="IPR027417">
    <property type="entry name" value="P-loop_NTPase"/>
</dbReference>
<dbReference type="OrthoDB" id="5401649at2"/>
<dbReference type="Proteomes" id="UP000198870">
    <property type="component" value="Unassembled WGS sequence"/>
</dbReference>
<dbReference type="PANTHER" id="PTHR30486">
    <property type="entry name" value="TWITCHING MOTILITY PROTEIN PILT"/>
    <property type="match status" value="1"/>
</dbReference>
<feature type="domain" description="Bacterial type II secretion system protein E" evidence="2">
    <location>
        <begin position="183"/>
        <end position="453"/>
    </location>
</feature>
<name>A0A1G5B0A9_9BACT</name>
<evidence type="ECO:0000259" key="2">
    <source>
        <dbReference type="Pfam" id="PF00437"/>
    </source>
</evidence>
<dbReference type="NCBIfam" id="TIGR01420">
    <property type="entry name" value="pilT_fam"/>
    <property type="match status" value="1"/>
</dbReference>
<dbReference type="SUPFAM" id="SSF52540">
    <property type="entry name" value="P-loop containing nucleoside triphosphate hydrolases"/>
    <property type="match status" value="1"/>
</dbReference>
<dbReference type="Pfam" id="PF05157">
    <property type="entry name" value="MshEN"/>
    <property type="match status" value="1"/>
</dbReference>
<sequence>MAKESSGAKSIPGRKHRLGELMMEYGYISEEQLETALKRQMHDGGQLGSILIDMGYIGVDDLLKFLGKHFEVKPVNLFSINISQHVLDMIPQEKMRTLRVLPVRLEGHELVLAMVAPQDFMTINDLGFSLGMKIRPVVTPSFMMEAALQSLAGGYGDGISGEVIRRTAEALSLRIEKAPKLKSLLEEMVKQGASDMFISAGAPPSLKISNQLKRMPMGVLSPADCEKYARELLSDEQWRLFQTENDFEMALNVKEVGRFRIALYKQRNTVSIAFRSLPEVLPSMEALCLPDWIHDFALKPQGLIMVCGPAGHGKSTTLAKMVDIINDNRRCNIISLEDPVEYLHKHKKSNVNQREVGRDCDTFHDGLRSIFRQSPDVIVVGEMRDKESFEIALRAAHTGHLVISTVHADNSTGIIERVINMFPAHQQNLIRSLLAASLLCTISQRLIPRRDGKGLVLAVEKFINSYRMKNLIREEKTHMIRTQMQTATDEFVPLDFSLADLYSRGAVTFEDAARYMENIGTLQNASIQNGYLAAREG</sequence>
<protein>
    <submittedName>
        <fullName evidence="4">Pilus retraction protein PilT</fullName>
    </submittedName>
</protein>
<dbReference type="InterPro" id="IPR001482">
    <property type="entry name" value="T2SS/T4SS_dom"/>
</dbReference>
<dbReference type="Pfam" id="PF00437">
    <property type="entry name" value="T2SSE"/>
    <property type="match status" value="1"/>
</dbReference>
<comment type="similarity">
    <text evidence="1">Belongs to the GSP E family.</text>
</comment>
<dbReference type="InterPro" id="IPR037257">
    <property type="entry name" value="T2SS_E_N_sf"/>
</dbReference>
<dbReference type="SUPFAM" id="SSF160246">
    <property type="entry name" value="EspE N-terminal domain-like"/>
    <property type="match status" value="1"/>
</dbReference>
<keyword evidence="5" id="KW-1185">Reference proteome</keyword>
<accession>A0A1G5B0A9</accession>
<reference evidence="4 5" key="1">
    <citation type="submission" date="2016-10" db="EMBL/GenBank/DDBJ databases">
        <authorList>
            <person name="de Groot N.N."/>
        </authorList>
    </citation>
    <scope>NUCLEOTIDE SEQUENCE [LARGE SCALE GENOMIC DNA]</scope>
    <source>
        <strain evidence="4 5">AA1</strain>
    </source>
</reference>